<keyword evidence="7" id="KW-0472">Membrane</keyword>
<dbReference type="Pfam" id="PF03734">
    <property type="entry name" value="YkuD"/>
    <property type="match status" value="1"/>
</dbReference>
<keyword evidence="4 6" id="KW-0573">Peptidoglycan synthesis</keyword>
<gene>
    <name evidence="9" type="ORF">LKD42_06110</name>
</gene>
<dbReference type="PROSITE" id="PS52029">
    <property type="entry name" value="LD_TPASE"/>
    <property type="match status" value="1"/>
</dbReference>
<feature type="active site" description="Proton donor/acceptor" evidence="6">
    <location>
        <position position="418"/>
    </location>
</feature>
<keyword evidence="7" id="KW-1133">Transmembrane helix</keyword>
<proteinExistence type="predicted"/>
<dbReference type="InterPro" id="IPR038054">
    <property type="entry name" value="LD_TPept-like_central_sf"/>
</dbReference>
<reference evidence="9 10" key="1">
    <citation type="submission" date="2021-10" db="EMBL/GenBank/DDBJ databases">
        <title>Anaerobic single-cell dispensing facilitates the cultivation of human gut bacteria.</title>
        <authorList>
            <person name="Afrizal A."/>
        </authorList>
    </citation>
    <scope>NUCLEOTIDE SEQUENCE [LARGE SCALE GENOMIC DNA]</scope>
    <source>
        <strain evidence="9 10">CLA-AA-H246</strain>
    </source>
</reference>
<feature type="transmembrane region" description="Helical" evidence="7">
    <location>
        <begin position="12"/>
        <end position="31"/>
    </location>
</feature>
<keyword evidence="10" id="KW-1185">Reference proteome</keyword>
<evidence type="ECO:0000256" key="6">
    <source>
        <dbReference type="PROSITE-ProRule" id="PRU01373"/>
    </source>
</evidence>
<evidence type="ECO:0000313" key="9">
    <source>
        <dbReference type="EMBL" id="MCC2148826.1"/>
    </source>
</evidence>
<comment type="pathway">
    <text evidence="1 6">Cell wall biogenesis; peptidoglycan biosynthesis.</text>
</comment>
<organism evidence="9 10">
    <name type="scientific">Hominisplanchenecus faecis</name>
    <dbReference type="NCBI Taxonomy" id="2885351"/>
    <lineage>
        <taxon>Bacteria</taxon>
        <taxon>Bacillati</taxon>
        <taxon>Bacillota</taxon>
        <taxon>Clostridia</taxon>
        <taxon>Lachnospirales</taxon>
        <taxon>Lachnospiraceae</taxon>
        <taxon>Hominisplanchenecus</taxon>
    </lineage>
</organism>
<protein>
    <submittedName>
        <fullName evidence="9">L,D-transpeptidase family protein</fullName>
    </submittedName>
</protein>
<dbReference type="Gene3D" id="3.10.20.800">
    <property type="match status" value="1"/>
</dbReference>
<evidence type="ECO:0000313" key="10">
    <source>
        <dbReference type="Proteomes" id="UP001299235"/>
    </source>
</evidence>
<dbReference type="Gene3D" id="2.40.440.10">
    <property type="entry name" value="L,D-transpeptidase catalytic domain-like"/>
    <property type="match status" value="1"/>
</dbReference>
<dbReference type="InterPro" id="IPR050979">
    <property type="entry name" value="LD-transpeptidase"/>
</dbReference>
<dbReference type="InterPro" id="IPR005490">
    <property type="entry name" value="LD_TPept_cat_dom"/>
</dbReference>
<keyword evidence="3 6" id="KW-0133">Cell shape</keyword>
<dbReference type="EMBL" id="JAJEQE010000015">
    <property type="protein sequence ID" value="MCC2148826.1"/>
    <property type="molecule type" value="Genomic_DNA"/>
</dbReference>
<evidence type="ECO:0000256" key="1">
    <source>
        <dbReference type="ARBA" id="ARBA00004752"/>
    </source>
</evidence>
<dbReference type="InterPro" id="IPR038063">
    <property type="entry name" value="Transpep_catalytic_dom"/>
</dbReference>
<dbReference type="SUPFAM" id="SSF141523">
    <property type="entry name" value="L,D-transpeptidase catalytic domain-like"/>
    <property type="match status" value="1"/>
</dbReference>
<evidence type="ECO:0000256" key="4">
    <source>
        <dbReference type="ARBA" id="ARBA00022984"/>
    </source>
</evidence>
<feature type="active site" description="Nucleophile" evidence="6">
    <location>
        <position position="439"/>
    </location>
</feature>
<keyword evidence="2" id="KW-0808">Transferase</keyword>
<evidence type="ECO:0000256" key="2">
    <source>
        <dbReference type="ARBA" id="ARBA00022679"/>
    </source>
</evidence>
<feature type="domain" description="L,D-TPase catalytic" evidence="8">
    <location>
        <begin position="340"/>
        <end position="463"/>
    </location>
</feature>
<dbReference type="PANTHER" id="PTHR30582">
    <property type="entry name" value="L,D-TRANSPEPTIDASE"/>
    <property type="match status" value="1"/>
</dbReference>
<evidence type="ECO:0000256" key="5">
    <source>
        <dbReference type="ARBA" id="ARBA00023316"/>
    </source>
</evidence>
<dbReference type="RefSeq" id="WP_248835137.1">
    <property type="nucleotide sequence ID" value="NZ_JAJEQE010000015.1"/>
</dbReference>
<evidence type="ECO:0000259" key="8">
    <source>
        <dbReference type="PROSITE" id="PS52029"/>
    </source>
</evidence>
<dbReference type="SUPFAM" id="SSF143985">
    <property type="entry name" value="L,D-transpeptidase pre-catalytic domain-like"/>
    <property type="match status" value="1"/>
</dbReference>
<dbReference type="CDD" id="cd16913">
    <property type="entry name" value="YkuD_like"/>
    <property type="match status" value="1"/>
</dbReference>
<dbReference type="PANTHER" id="PTHR30582:SF33">
    <property type="entry name" value="EXPORTED PROTEIN"/>
    <property type="match status" value="1"/>
</dbReference>
<evidence type="ECO:0000256" key="3">
    <source>
        <dbReference type="ARBA" id="ARBA00022960"/>
    </source>
</evidence>
<dbReference type="InterPro" id="IPR022029">
    <property type="entry name" value="YoaR-like_PG-bd"/>
</dbReference>
<sequence>MDKKKKWLKITLGIMALVIVGVYIGGIAAFHGKFLKNTDINGMDVSDMTVEEAEKLIREQVEDYQITLKERGNNSETITAEEIGYHYVSNGEIENFQKSQPYALWFVSYFRPASYAFETAVQYDETLLKEKADSLKCFDKATAKAPEDAKMVFQESENKYVIKKEKQGAKLKQKKFWKLLTETISERDGLLDLEKESCYQTPKVTSDDKDLNQLVENLNHYVDIEITYCFGNQKEVLDGSVVKDWLTYDKKGKVLVKDGAISDYIASLADKYDTYDKPRKFKTSDGTYVTVEGGSYGWKIDQTAEAEELTKLMEEEPHMERTPIFAQEADSWENGDMGDTYVEVDLTKQHLWMYKEGKLIVESDFVSGTMTPARVTPPGIFRLYYKKSPAVLRSTKPGDSYETPVSFWMPFNGGIGFHDATWRGSFGGQIFWNSGSHGCINLPYSAAQTIYQNIEKDYLVICFYRNGEYKY</sequence>
<evidence type="ECO:0000256" key="7">
    <source>
        <dbReference type="SAM" id="Phobius"/>
    </source>
</evidence>
<dbReference type="Proteomes" id="UP001299235">
    <property type="component" value="Unassembled WGS sequence"/>
</dbReference>
<keyword evidence="7" id="KW-0812">Transmembrane</keyword>
<dbReference type="Pfam" id="PF12229">
    <property type="entry name" value="PG_binding_4"/>
    <property type="match status" value="2"/>
</dbReference>
<comment type="caution">
    <text evidence="9">The sequence shown here is derived from an EMBL/GenBank/DDBJ whole genome shotgun (WGS) entry which is preliminary data.</text>
</comment>
<accession>A0ABS8EUE6</accession>
<name>A0ABS8EUE6_9FIRM</name>
<keyword evidence="5 6" id="KW-0961">Cell wall biogenesis/degradation</keyword>